<name>A0ABD2B0A1_VESMC</name>
<organism evidence="1 2">
    <name type="scientific">Vespula maculifrons</name>
    <name type="common">Eastern yellow jacket</name>
    <name type="synonym">Wasp</name>
    <dbReference type="NCBI Taxonomy" id="7453"/>
    <lineage>
        <taxon>Eukaryota</taxon>
        <taxon>Metazoa</taxon>
        <taxon>Ecdysozoa</taxon>
        <taxon>Arthropoda</taxon>
        <taxon>Hexapoda</taxon>
        <taxon>Insecta</taxon>
        <taxon>Pterygota</taxon>
        <taxon>Neoptera</taxon>
        <taxon>Endopterygota</taxon>
        <taxon>Hymenoptera</taxon>
        <taxon>Apocrita</taxon>
        <taxon>Aculeata</taxon>
        <taxon>Vespoidea</taxon>
        <taxon>Vespidae</taxon>
        <taxon>Vespinae</taxon>
        <taxon>Vespula</taxon>
    </lineage>
</organism>
<dbReference type="Proteomes" id="UP001607303">
    <property type="component" value="Unassembled WGS sequence"/>
</dbReference>
<sequence length="123" mass="14376">MKIGREICLNLKHASAATKHHCNYRSYNARVLLTRSITYIGNKTIRAYYVILCSVRIKDRNTYNYNSTAQSKFCGGLCVMISYRSQSISQDKVRRKKHLGVERPDRIEEIEKRPSTLYLFSKH</sequence>
<gene>
    <name evidence="1" type="ORF">V1477_018115</name>
</gene>
<proteinExistence type="predicted"/>
<protein>
    <submittedName>
        <fullName evidence="1">Uncharacterized protein</fullName>
    </submittedName>
</protein>
<comment type="caution">
    <text evidence="1">The sequence shown here is derived from an EMBL/GenBank/DDBJ whole genome shotgun (WGS) entry which is preliminary data.</text>
</comment>
<reference evidence="1 2" key="1">
    <citation type="journal article" date="2024" name="Ann. Entomol. Soc. Am.">
        <title>Genomic analyses of the southern and eastern yellowjacket wasps (Hymenoptera: Vespidae) reveal evolutionary signatures of social life.</title>
        <authorList>
            <person name="Catto M.A."/>
            <person name="Caine P.B."/>
            <person name="Orr S.E."/>
            <person name="Hunt B.G."/>
            <person name="Goodisman M.A.D."/>
        </authorList>
    </citation>
    <scope>NUCLEOTIDE SEQUENCE [LARGE SCALE GENOMIC DNA]</scope>
    <source>
        <strain evidence="1">232</strain>
        <tissue evidence="1">Head and thorax</tissue>
    </source>
</reference>
<evidence type="ECO:0000313" key="1">
    <source>
        <dbReference type="EMBL" id="KAL2726301.1"/>
    </source>
</evidence>
<evidence type="ECO:0000313" key="2">
    <source>
        <dbReference type="Proteomes" id="UP001607303"/>
    </source>
</evidence>
<accession>A0ABD2B0A1</accession>
<dbReference type="EMBL" id="JAYRBN010000109">
    <property type="protein sequence ID" value="KAL2726301.1"/>
    <property type="molecule type" value="Genomic_DNA"/>
</dbReference>
<dbReference type="AlphaFoldDB" id="A0ABD2B0A1"/>
<keyword evidence="2" id="KW-1185">Reference proteome</keyword>